<sequence>MPLGQAHELWLAEFHQWNNFEPDDMFEWSVETAEWWRAWTGNRGLKVAPFRVFGRDGTGGMLAFWTRDPTAAVETRPIVFLGSEGETGVIAQNLSDYLWLLASGVGPLEPIFGQEEPRIPQPIPVLTALAEQFNEGPARSAERC</sequence>
<protein>
    <recommendedName>
        <fullName evidence="3">SMI1/KNR4 family protein</fullName>
    </recommendedName>
</protein>
<comment type="caution">
    <text evidence="1">The sequence shown here is derived from an EMBL/GenBank/DDBJ whole genome shotgun (WGS) entry which is preliminary data.</text>
</comment>
<evidence type="ECO:0000313" key="1">
    <source>
        <dbReference type="EMBL" id="GID99815.1"/>
    </source>
</evidence>
<dbReference type="EMBL" id="BOML01000012">
    <property type="protein sequence ID" value="GID99815.1"/>
    <property type="molecule type" value="Genomic_DNA"/>
</dbReference>
<name>A0ABQ3YQE7_9ACTN</name>
<accession>A0ABQ3YQE7</accession>
<reference evidence="1 2" key="1">
    <citation type="submission" date="2021-01" db="EMBL/GenBank/DDBJ databases">
        <title>Whole genome shotgun sequence of Actinoplanes durhamensis NBRC 14914.</title>
        <authorList>
            <person name="Komaki H."/>
            <person name="Tamura T."/>
        </authorList>
    </citation>
    <scope>NUCLEOTIDE SEQUENCE [LARGE SCALE GENOMIC DNA]</scope>
    <source>
        <strain evidence="1 2">NBRC 14914</strain>
    </source>
</reference>
<proteinExistence type="predicted"/>
<dbReference type="RefSeq" id="WP_203725479.1">
    <property type="nucleotide sequence ID" value="NZ_BAAATX010000015.1"/>
</dbReference>
<evidence type="ECO:0000313" key="2">
    <source>
        <dbReference type="Proteomes" id="UP000637628"/>
    </source>
</evidence>
<evidence type="ECO:0008006" key="3">
    <source>
        <dbReference type="Google" id="ProtNLM"/>
    </source>
</evidence>
<dbReference type="Proteomes" id="UP000637628">
    <property type="component" value="Unassembled WGS sequence"/>
</dbReference>
<keyword evidence="2" id="KW-1185">Reference proteome</keyword>
<organism evidence="1 2">
    <name type="scientific">Paractinoplanes durhamensis</name>
    <dbReference type="NCBI Taxonomy" id="113563"/>
    <lineage>
        <taxon>Bacteria</taxon>
        <taxon>Bacillati</taxon>
        <taxon>Actinomycetota</taxon>
        <taxon>Actinomycetes</taxon>
        <taxon>Micromonosporales</taxon>
        <taxon>Micromonosporaceae</taxon>
        <taxon>Paractinoplanes</taxon>
    </lineage>
</organism>
<gene>
    <name evidence="1" type="ORF">Adu01nite_11660</name>
</gene>